<dbReference type="Proteomes" id="UP000008139">
    <property type="component" value="Chromosome"/>
</dbReference>
<organism evidence="18 19">
    <name type="scientific">Hippea maritima (strain ATCC 700847 / DSM 10411 / MH2)</name>
    <dbReference type="NCBI Taxonomy" id="760142"/>
    <lineage>
        <taxon>Bacteria</taxon>
        <taxon>Pseudomonadati</taxon>
        <taxon>Campylobacterota</taxon>
        <taxon>Desulfurellia</taxon>
        <taxon>Desulfurellales</taxon>
        <taxon>Hippeaceae</taxon>
        <taxon>Hippea</taxon>
    </lineage>
</organism>
<dbReference type="HAMAP" id="MF_00104">
    <property type="entry name" value="RNase_III"/>
    <property type="match status" value="1"/>
</dbReference>
<evidence type="ECO:0000256" key="7">
    <source>
        <dbReference type="ARBA" id="ARBA00022664"/>
    </source>
</evidence>
<evidence type="ECO:0000313" key="19">
    <source>
        <dbReference type="Proteomes" id="UP000008139"/>
    </source>
</evidence>
<dbReference type="GO" id="GO:0046872">
    <property type="term" value="F:metal ion binding"/>
    <property type="evidence" value="ECO:0007669"/>
    <property type="project" value="UniProtKB-KW"/>
</dbReference>
<keyword evidence="12 15" id="KW-0378">Hydrolase</keyword>
<evidence type="ECO:0000256" key="6">
    <source>
        <dbReference type="ARBA" id="ARBA00022552"/>
    </source>
</evidence>
<evidence type="ECO:0000259" key="16">
    <source>
        <dbReference type="PROSITE" id="PS50137"/>
    </source>
</evidence>
<comment type="subunit">
    <text evidence="4 15">Homodimer.</text>
</comment>
<evidence type="ECO:0000313" key="18">
    <source>
        <dbReference type="EMBL" id="AEA34581.1"/>
    </source>
</evidence>
<evidence type="ECO:0000256" key="13">
    <source>
        <dbReference type="ARBA" id="ARBA00022842"/>
    </source>
</evidence>
<dbReference type="GO" id="GO:0004525">
    <property type="term" value="F:ribonuclease III activity"/>
    <property type="evidence" value="ECO:0007669"/>
    <property type="project" value="UniProtKB-UniRule"/>
</dbReference>
<comment type="function">
    <text evidence="15">Digests double-stranded RNA. Involved in the processing of primary rRNA transcript to yield the immediate precursors to the large and small rRNAs (23S and 16S). Processes some mRNAs, and tRNAs when they are encoded in the rRNA operon. Processes pre-crRNA and tracrRNA of type II CRISPR loci if present in the organism.</text>
</comment>
<dbReference type="GO" id="GO:0042802">
    <property type="term" value="F:identical protein binding"/>
    <property type="evidence" value="ECO:0007669"/>
    <property type="project" value="UniProtKB-ARBA"/>
</dbReference>
<feature type="active site" evidence="15">
    <location>
        <position position="124"/>
    </location>
</feature>
<dbReference type="PANTHER" id="PTHR11207">
    <property type="entry name" value="RIBONUCLEASE III"/>
    <property type="match status" value="1"/>
</dbReference>
<reference evidence="19" key="2">
    <citation type="submission" date="2011-03" db="EMBL/GenBank/DDBJ databases">
        <title>The complete genome of Hippea maritima DSM 10411.</title>
        <authorList>
            <consortium name="US DOE Joint Genome Institute (JGI-PGF)"/>
            <person name="Lucas S."/>
            <person name="Copeland A."/>
            <person name="Lapidus A."/>
            <person name="Bruce D."/>
            <person name="Goodwin L."/>
            <person name="Pitluck S."/>
            <person name="Peters L."/>
            <person name="Kyrpides N."/>
            <person name="Mavromatis K."/>
            <person name="Pagani I."/>
            <person name="Ivanova N."/>
            <person name="Mikhailova N."/>
            <person name="Lu M."/>
            <person name="Detter J.C."/>
            <person name="Tapia R."/>
            <person name="Han C."/>
            <person name="Land M."/>
            <person name="Hauser L."/>
            <person name="Markowitz V."/>
            <person name="Cheng J.-F."/>
            <person name="Hugenholtz P."/>
            <person name="Woyke T."/>
            <person name="Wu D."/>
            <person name="Spring S."/>
            <person name="Schroeder M."/>
            <person name="Brambilla E."/>
            <person name="Klenk H.-P."/>
            <person name="Eisen J.A."/>
        </authorList>
    </citation>
    <scope>NUCLEOTIDE SEQUENCE [LARGE SCALE GENOMIC DNA]</scope>
    <source>
        <strain evidence="19">ATCC 700847 / DSM 10411 / MH2</strain>
    </source>
</reference>
<dbReference type="KEGG" id="hmr:Hipma_1631"/>
<dbReference type="CDD" id="cd00593">
    <property type="entry name" value="RIBOc"/>
    <property type="match status" value="1"/>
</dbReference>
<keyword evidence="8 15" id="KW-0819">tRNA processing</keyword>
<evidence type="ECO:0000256" key="3">
    <source>
        <dbReference type="ARBA" id="ARBA00010183"/>
    </source>
</evidence>
<dbReference type="Pfam" id="PF14622">
    <property type="entry name" value="Ribonucleas_3_3"/>
    <property type="match status" value="1"/>
</dbReference>
<keyword evidence="14 15" id="KW-0694">RNA-binding</keyword>
<feature type="binding site" evidence="15">
    <location>
        <position position="121"/>
    </location>
    <ligand>
        <name>Mg(2+)</name>
        <dbReference type="ChEBI" id="CHEBI:18420"/>
    </ligand>
</feature>
<dbReference type="Gene3D" id="1.10.1520.10">
    <property type="entry name" value="Ribonuclease III domain"/>
    <property type="match status" value="1"/>
</dbReference>
<dbReference type="STRING" id="760142.Hipma_1631"/>
<name>F2LUJ1_HIPMA</name>
<dbReference type="EC" id="3.1.26.3" evidence="15"/>
<dbReference type="GO" id="GO:0008033">
    <property type="term" value="P:tRNA processing"/>
    <property type="evidence" value="ECO:0007669"/>
    <property type="project" value="UniProtKB-KW"/>
</dbReference>
<keyword evidence="11 15" id="KW-0255">Endonuclease</keyword>
<dbReference type="FunFam" id="1.10.1520.10:FF:000001">
    <property type="entry name" value="Ribonuclease 3"/>
    <property type="match status" value="1"/>
</dbReference>
<dbReference type="InterPro" id="IPR000999">
    <property type="entry name" value="RNase_III_dom"/>
</dbReference>
<comment type="similarity">
    <text evidence="3">Belongs to the ribonuclease III family.</text>
</comment>
<dbReference type="Gene3D" id="3.30.160.20">
    <property type="match status" value="1"/>
</dbReference>
<protein>
    <recommendedName>
        <fullName evidence="15">Ribonuclease 3</fullName>
        <ecNumber evidence="15">3.1.26.3</ecNumber>
    </recommendedName>
    <alternativeName>
        <fullName evidence="15">Ribonuclease III</fullName>
        <shortName evidence="15">RNase III</shortName>
    </alternativeName>
</protein>
<evidence type="ECO:0000256" key="12">
    <source>
        <dbReference type="ARBA" id="ARBA00022801"/>
    </source>
</evidence>
<reference evidence="18 19" key="1">
    <citation type="journal article" date="2011" name="Stand. Genomic Sci.">
        <title>Complete genome sequence of the thermophilic sulfur-reducer Hippea maritima type strain (MH(2)).</title>
        <authorList>
            <person name="Huntemann M."/>
            <person name="Lu M."/>
            <person name="Nolan M."/>
            <person name="Lapidus A."/>
            <person name="Lucas S."/>
            <person name="Hammon N."/>
            <person name="Deshpande S."/>
            <person name="Cheng J.F."/>
            <person name="Tapia R."/>
            <person name="Han C."/>
            <person name="Goodwin L."/>
            <person name="Pitluck S."/>
            <person name="Liolios K."/>
            <person name="Pagani I."/>
            <person name="Ivanova N."/>
            <person name="Ovchinikova G."/>
            <person name="Pati A."/>
            <person name="Chen A."/>
            <person name="Palaniappan K."/>
            <person name="Land M."/>
            <person name="Hauser L."/>
            <person name="Jeffries C.D."/>
            <person name="Detter J.C."/>
            <person name="Brambilla E.M."/>
            <person name="Rohde M."/>
            <person name="Spring S."/>
            <person name="Goker M."/>
            <person name="Woyke T."/>
            <person name="Bristow J."/>
            <person name="Eisen J.A."/>
            <person name="Markowitz V."/>
            <person name="Hugenholtz P."/>
            <person name="Kyrpides N.C."/>
            <person name="Klenk H.P."/>
            <person name="Mavromatis K."/>
        </authorList>
    </citation>
    <scope>NUCLEOTIDE SEQUENCE [LARGE SCALE GENOMIC DNA]</scope>
    <source>
        <strain evidence="19">ATCC 700847 / DSM 10411 / MH2</strain>
    </source>
</reference>
<accession>F2LUJ1</accession>
<dbReference type="Pfam" id="PF00035">
    <property type="entry name" value="dsrm"/>
    <property type="match status" value="1"/>
</dbReference>
<evidence type="ECO:0000256" key="14">
    <source>
        <dbReference type="ARBA" id="ARBA00022884"/>
    </source>
</evidence>
<dbReference type="InParanoid" id="F2LUJ1"/>
<dbReference type="FunCoup" id="F2LUJ1">
    <property type="interactions" value="388"/>
</dbReference>
<dbReference type="EMBL" id="CP002606">
    <property type="protein sequence ID" value="AEA34581.1"/>
    <property type="molecule type" value="Genomic_DNA"/>
</dbReference>
<dbReference type="PROSITE" id="PS00517">
    <property type="entry name" value="RNASE_3_1"/>
    <property type="match status" value="1"/>
</dbReference>
<dbReference type="PANTHER" id="PTHR11207:SF0">
    <property type="entry name" value="RIBONUCLEASE 3"/>
    <property type="match status" value="1"/>
</dbReference>
<evidence type="ECO:0000259" key="17">
    <source>
        <dbReference type="PROSITE" id="PS50142"/>
    </source>
</evidence>
<gene>
    <name evidence="15" type="primary">rnc</name>
    <name evidence="18" type="ordered locus">Hipma_1631</name>
</gene>
<proteinExistence type="inferred from homology"/>
<dbReference type="PROSITE" id="PS50137">
    <property type="entry name" value="DS_RBD"/>
    <property type="match status" value="1"/>
</dbReference>
<evidence type="ECO:0000256" key="4">
    <source>
        <dbReference type="ARBA" id="ARBA00011738"/>
    </source>
</evidence>
<dbReference type="PROSITE" id="PS50142">
    <property type="entry name" value="RNASE_3_2"/>
    <property type="match status" value="1"/>
</dbReference>
<keyword evidence="6 15" id="KW-0698">rRNA processing</keyword>
<evidence type="ECO:0000256" key="9">
    <source>
        <dbReference type="ARBA" id="ARBA00022722"/>
    </source>
</evidence>
<dbReference type="GO" id="GO:0006397">
    <property type="term" value="P:mRNA processing"/>
    <property type="evidence" value="ECO:0007669"/>
    <property type="project" value="UniProtKB-UniRule"/>
</dbReference>
<dbReference type="InterPro" id="IPR011907">
    <property type="entry name" value="RNase_III"/>
</dbReference>
<dbReference type="InterPro" id="IPR014720">
    <property type="entry name" value="dsRBD_dom"/>
</dbReference>
<dbReference type="eggNOG" id="COG0571">
    <property type="taxonomic scope" value="Bacteria"/>
</dbReference>
<keyword evidence="5 15" id="KW-0963">Cytoplasm</keyword>
<dbReference type="AlphaFoldDB" id="F2LUJ1"/>
<sequence>MQTQQTDTSKMEFEERLGYTFKNKELLKRALTHRSYVKDKAKSNERLEFLGDAVLELVVTEFLINNYKNIDEGKLSKIRAASVNTKTLSKLARKLELSDQILVGRSEKKEGITNNDSILEDAFEAIVGAIYLDGGLDKARRFVEHMLKDTIIAIVENGIIFDYKTHLQEITQKQFGCLPEYVIVKEDGQEHNKTFYCDVMIKGVKYGFGIGKSKKDAEKNAAKEAVKKLEQNDV</sequence>
<dbReference type="GO" id="GO:0005737">
    <property type="term" value="C:cytoplasm"/>
    <property type="evidence" value="ECO:0007669"/>
    <property type="project" value="UniProtKB-SubCell"/>
</dbReference>
<dbReference type="GO" id="GO:0003725">
    <property type="term" value="F:double-stranded RNA binding"/>
    <property type="evidence" value="ECO:0007669"/>
    <property type="project" value="TreeGrafter"/>
</dbReference>
<evidence type="ECO:0000256" key="2">
    <source>
        <dbReference type="ARBA" id="ARBA00004496"/>
    </source>
</evidence>
<keyword evidence="15" id="KW-0699">rRNA-binding</keyword>
<evidence type="ECO:0000256" key="1">
    <source>
        <dbReference type="ARBA" id="ARBA00000109"/>
    </source>
</evidence>
<keyword evidence="13 15" id="KW-0460">Magnesium</keyword>
<dbReference type="FunFam" id="3.30.160.20:FF:000003">
    <property type="entry name" value="Ribonuclease 3"/>
    <property type="match status" value="1"/>
</dbReference>
<dbReference type="SUPFAM" id="SSF69065">
    <property type="entry name" value="RNase III domain-like"/>
    <property type="match status" value="1"/>
</dbReference>
<keyword evidence="7 15" id="KW-0507">mRNA processing</keyword>
<keyword evidence="19" id="KW-1185">Reference proteome</keyword>
<feature type="domain" description="RNase III" evidence="17">
    <location>
        <begin position="10"/>
        <end position="135"/>
    </location>
</feature>
<dbReference type="SMART" id="SM00535">
    <property type="entry name" value="RIBOc"/>
    <property type="match status" value="1"/>
</dbReference>
<comment type="cofactor">
    <cofactor evidence="15">
        <name>Mg(2+)</name>
        <dbReference type="ChEBI" id="CHEBI:18420"/>
    </cofactor>
</comment>
<feature type="binding site" evidence="15">
    <location>
        <position position="48"/>
    </location>
    <ligand>
        <name>Mg(2+)</name>
        <dbReference type="ChEBI" id="CHEBI:18420"/>
    </ligand>
</feature>
<dbReference type="GO" id="GO:0019843">
    <property type="term" value="F:rRNA binding"/>
    <property type="evidence" value="ECO:0007669"/>
    <property type="project" value="UniProtKB-KW"/>
</dbReference>
<feature type="active site" evidence="15">
    <location>
        <position position="52"/>
    </location>
</feature>
<evidence type="ECO:0000256" key="15">
    <source>
        <dbReference type="HAMAP-Rule" id="MF_00104"/>
    </source>
</evidence>
<comment type="subcellular location">
    <subcellularLocation>
        <location evidence="2 15">Cytoplasm</location>
    </subcellularLocation>
</comment>
<evidence type="ECO:0000256" key="11">
    <source>
        <dbReference type="ARBA" id="ARBA00022759"/>
    </source>
</evidence>
<keyword evidence="10 15" id="KW-0479">Metal-binding</keyword>
<feature type="binding site" evidence="15">
    <location>
        <position position="124"/>
    </location>
    <ligand>
        <name>Mg(2+)</name>
        <dbReference type="ChEBI" id="CHEBI:18420"/>
    </ligand>
</feature>
<dbReference type="InterPro" id="IPR036389">
    <property type="entry name" value="RNase_III_sf"/>
</dbReference>
<dbReference type="HOGENOM" id="CLU_000907_1_3_7"/>
<keyword evidence="9 15" id="KW-0540">Nuclease</keyword>
<dbReference type="GO" id="GO:0010468">
    <property type="term" value="P:regulation of gene expression"/>
    <property type="evidence" value="ECO:0007669"/>
    <property type="project" value="TreeGrafter"/>
</dbReference>
<dbReference type="SUPFAM" id="SSF54768">
    <property type="entry name" value="dsRNA-binding domain-like"/>
    <property type="match status" value="1"/>
</dbReference>
<evidence type="ECO:0000256" key="5">
    <source>
        <dbReference type="ARBA" id="ARBA00022490"/>
    </source>
</evidence>
<evidence type="ECO:0000256" key="10">
    <source>
        <dbReference type="ARBA" id="ARBA00022723"/>
    </source>
</evidence>
<dbReference type="NCBIfam" id="TIGR02191">
    <property type="entry name" value="RNaseIII"/>
    <property type="match status" value="1"/>
</dbReference>
<feature type="domain" description="DRBM" evidence="16">
    <location>
        <begin position="162"/>
        <end position="231"/>
    </location>
</feature>
<dbReference type="SMART" id="SM00358">
    <property type="entry name" value="DSRM"/>
    <property type="match status" value="1"/>
</dbReference>
<dbReference type="CDD" id="cd10845">
    <property type="entry name" value="DSRM_RNAse_III_family"/>
    <property type="match status" value="1"/>
</dbReference>
<comment type="catalytic activity">
    <reaction evidence="1 15">
        <text>Endonucleolytic cleavage to 5'-phosphomonoester.</text>
        <dbReference type="EC" id="3.1.26.3"/>
    </reaction>
</comment>
<evidence type="ECO:0000256" key="8">
    <source>
        <dbReference type="ARBA" id="ARBA00022694"/>
    </source>
</evidence>
<dbReference type="GO" id="GO:0006364">
    <property type="term" value="P:rRNA processing"/>
    <property type="evidence" value="ECO:0007669"/>
    <property type="project" value="UniProtKB-UniRule"/>
</dbReference>